<name>A0ABQ3N3I3_9BACI</name>
<evidence type="ECO:0000313" key="2">
    <source>
        <dbReference type="EMBL" id="GHH98548.1"/>
    </source>
</evidence>
<keyword evidence="1" id="KW-0472">Membrane</keyword>
<keyword evidence="3" id="KW-1185">Reference proteome</keyword>
<dbReference type="RefSeq" id="WP_191272503.1">
    <property type="nucleotide sequence ID" value="NZ_BNDS01000007.1"/>
</dbReference>
<accession>A0ABQ3N3I3</accession>
<keyword evidence="1" id="KW-0812">Transmembrane</keyword>
<comment type="caution">
    <text evidence="2">The sequence shown here is derived from an EMBL/GenBank/DDBJ whole genome shotgun (WGS) entry which is preliminary data.</text>
</comment>
<proteinExistence type="predicted"/>
<protein>
    <submittedName>
        <fullName evidence="2">Uncharacterized protein</fullName>
    </submittedName>
</protein>
<evidence type="ECO:0000256" key="1">
    <source>
        <dbReference type="SAM" id="Phobius"/>
    </source>
</evidence>
<feature type="transmembrane region" description="Helical" evidence="1">
    <location>
        <begin position="41"/>
        <end position="62"/>
    </location>
</feature>
<reference evidence="2 3" key="1">
    <citation type="journal article" date="2022" name="Int. J. Syst. Evol. Microbiol.">
        <title>Neobacillus kokaensis sp. nov., isolated from soil.</title>
        <authorList>
            <person name="Yuki K."/>
            <person name="Matsubara H."/>
            <person name="Yamaguchi S."/>
        </authorList>
    </citation>
    <scope>NUCLEOTIDE SEQUENCE [LARGE SCALE GENOMIC DNA]</scope>
    <source>
        <strain evidence="2 3">LOB 377</strain>
    </source>
</reference>
<dbReference type="Proteomes" id="UP000637074">
    <property type="component" value="Unassembled WGS sequence"/>
</dbReference>
<evidence type="ECO:0000313" key="3">
    <source>
        <dbReference type="Proteomes" id="UP000637074"/>
    </source>
</evidence>
<sequence length="63" mass="7102">MKIFIMILFIICVILFLGSAKYFFALKKPGVYPPKQVLKSRAIVLAGGGGMFLLIAFMFSYFM</sequence>
<dbReference type="Pfam" id="PF26302">
    <property type="entry name" value="YhzF"/>
    <property type="match status" value="1"/>
</dbReference>
<gene>
    <name evidence="2" type="ORF">AM1BK_20910</name>
</gene>
<dbReference type="InterPro" id="IPR058724">
    <property type="entry name" value="YhzF"/>
</dbReference>
<organism evidence="2 3">
    <name type="scientific">Neobacillus kokaensis</name>
    <dbReference type="NCBI Taxonomy" id="2759023"/>
    <lineage>
        <taxon>Bacteria</taxon>
        <taxon>Bacillati</taxon>
        <taxon>Bacillota</taxon>
        <taxon>Bacilli</taxon>
        <taxon>Bacillales</taxon>
        <taxon>Bacillaceae</taxon>
        <taxon>Neobacillus</taxon>
    </lineage>
</organism>
<dbReference type="EMBL" id="BNDS01000007">
    <property type="protein sequence ID" value="GHH98548.1"/>
    <property type="molecule type" value="Genomic_DNA"/>
</dbReference>
<keyword evidence="1" id="KW-1133">Transmembrane helix</keyword>